<dbReference type="InterPro" id="IPR036397">
    <property type="entry name" value="RNaseH_sf"/>
</dbReference>
<accession>A0ABC8RXT2</accession>
<organism evidence="10 11">
    <name type="scientific">Ilex paraguariensis</name>
    <name type="common">yerba mate</name>
    <dbReference type="NCBI Taxonomy" id="185542"/>
    <lineage>
        <taxon>Eukaryota</taxon>
        <taxon>Viridiplantae</taxon>
        <taxon>Streptophyta</taxon>
        <taxon>Embryophyta</taxon>
        <taxon>Tracheophyta</taxon>
        <taxon>Spermatophyta</taxon>
        <taxon>Magnoliopsida</taxon>
        <taxon>eudicotyledons</taxon>
        <taxon>Gunneridae</taxon>
        <taxon>Pentapetalae</taxon>
        <taxon>asterids</taxon>
        <taxon>campanulids</taxon>
        <taxon>Aquifoliales</taxon>
        <taxon>Aquifoliaceae</taxon>
        <taxon>Ilex</taxon>
    </lineage>
</organism>
<dbReference type="Proteomes" id="UP001642360">
    <property type="component" value="Unassembled WGS sequence"/>
</dbReference>
<evidence type="ECO:0000256" key="4">
    <source>
        <dbReference type="ARBA" id="ARBA00022801"/>
    </source>
</evidence>
<dbReference type="PANTHER" id="PTHR13058:SF19">
    <property type="entry name" value="LD40940P"/>
    <property type="match status" value="1"/>
</dbReference>
<evidence type="ECO:0000256" key="8">
    <source>
        <dbReference type="SAM" id="MobiDB-lite"/>
    </source>
</evidence>
<evidence type="ECO:0000256" key="6">
    <source>
        <dbReference type="ARBA" id="ARBA00022842"/>
    </source>
</evidence>
<dbReference type="InterPro" id="IPR013520">
    <property type="entry name" value="Ribonucl_H"/>
</dbReference>
<dbReference type="Pfam" id="PF00929">
    <property type="entry name" value="RNase_T"/>
    <property type="match status" value="1"/>
</dbReference>
<evidence type="ECO:0000256" key="3">
    <source>
        <dbReference type="ARBA" id="ARBA00022723"/>
    </source>
</evidence>
<feature type="compositionally biased region" description="Basic and acidic residues" evidence="8">
    <location>
        <begin position="63"/>
        <end position="72"/>
    </location>
</feature>
<comment type="similarity">
    <text evidence="7">Belongs to the exonuclease superfamily. TREX family.</text>
</comment>
<proteinExistence type="inferred from homology"/>
<dbReference type="PANTHER" id="PTHR13058">
    <property type="entry name" value="THREE PRIME REPAIR EXONUCLEASE 1, 2"/>
    <property type="match status" value="1"/>
</dbReference>
<evidence type="ECO:0000256" key="5">
    <source>
        <dbReference type="ARBA" id="ARBA00022839"/>
    </source>
</evidence>
<evidence type="ECO:0000256" key="2">
    <source>
        <dbReference type="ARBA" id="ARBA00022722"/>
    </source>
</evidence>
<dbReference type="EMBL" id="CAUOFW020001924">
    <property type="protein sequence ID" value="CAK9149692.1"/>
    <property type="molecule type" value="Genomic_DNA"/>
</dbReference>
<feature type="compositionally biased region" description="Polar residues" evidence="8">
    <location>
        <begin position="93"/>
        <end position="108"/>
    </location>
</feature>
<comment type="cofactor">
    <cofactor evidence="1">
        <name>Mg(2+)</name>
        <dbReference type="ChEBI" id="CHEBI:18420"/>
    </cofactor>
</comment>
<evidence type="ECO:0000259" key="9">
    <source>
        <dbReference type="Pfam" id="PF00929"/>
    </source>
</evidence>
<evidence type="ECO:0000256" key="1">
    <source>
        <dbReference type="ARBA" id="ARBA00001946"/>
    </source>
</evidence>
<feature type="domain" description="Exonuclease" evidence="9">
    <location>
        <begin position="163"/>
        <end position="219"/>
    </location>
</feature>
<keyword evidence="2" id="KW-0540">Nuclease</keyword>
<gene>
    <name evidence="10" type="ORF">ILEXP_LOCUS17759</name>
</gene>
<evidence type="ECO:0000313" key="11">
    <source>
        <dbReference type="Proteomes" id="UP001642360"/>
    </source>
</evidence>
<dbReference type="SUPFAM" id="SSF53098">
    <property type="entry name" value="Ribonuclease H-like"/>
    <property type="match status" value="1"/>
</dbReference>
<protein>
    <recommendedName>
        <fullName evidence="9">Exonuclease domain-containing protein</fullName>
    </recommendedName>
</protein>
<dbReference type="Gene3D" id="3.30.420.10">
    <property type="entry name" value="Ribonuclease H-like superfamily/Ribonuclease H"/>
    <property type="match status" value="1"/>
</dbReference>
<name>A0ABC8RXT2_9AQUA</name>
<feature type="compositionally biased region" description="Polar residues" evidence="8">
    <location>
        <begin position="73"/>
        <end position="86"/>
    </location>
</feature>
<reference evidence="10 11" key="1">
    <citation type="submission" date="2024-02" db="EMBL/GenBank/DDBJ databases">
        <authorList>
            <person name="Vignale AGUSTIN F."/>
            <person name="Sosa J E."/>
            <person name="Modenutti C."/>
        </authorList>
    </citation>
    <scope>NUCLEOTIDE SEQUENCE [LARGE SCALE GENOMIC DNA]</scope>
</reference>
<sequence>MRTVAMCFSLLQVPRCRIHTLATSWWESFHNLRTSGDSSSLRILGSNIYGPEGGHSRRWNRRPVTDKTEGRNKSTLSRKTSSISHQISDKRQPVTTKTDGRNPNTLSSETSCIRQDISDGTIARNTKLIVNESETSQFERLELCDIQQSITENKDLAKLITVIVFDIETTGLSRKDGRIIEIALRDLSGGENSTFQTLVNPERYVPNSHIHGISTHMVNRPDVPRYSILQFLFLAKS</sequence>
<keyword evidence="6" id="KW-0460">Magnesium</keyword>
<evidence type="ECO:0000256" key="7">
    <source>
        <dbReference type="ARBA" id="ARBA00025769"/>
    </source>
</evidence>
<keyword evidence="5" id="KW-0269">Exonuclease</keyword>
<dbReference type="InterPro" id="IPR012337">
    <property type="entry name" value="RNaseH-like_sf"/>
</dbReference>
<evidence type="ECO:0000313" key="10">
    <source>
        <dbReference type="EMBL" id="CAK9149692.1"/>
    </source>
</evidence>
<keyword evidence="11" id="KW-1185">Reference proteome</keyword>
<comment type="caution">
    <text evidence="10">The sequence shown here is derived from an EMBL/GenBank/DDBJ whole genome shotgun (WGS) entry which is preliminary data.</text>
</comment>
<feature type="region of interest" description="Disordered" evidence="8">
    <location>
        <begin position="52"/>
        <end position="108"/>
    </location>
</feature>
<keyword evidence="4" id="KW-0378">Hydrolase</keyword>
<dbReference type="GO" id="GO:0004527">
    <property type="term" value="F:exonuclease activity"/>
    <property type="evidence" value="ECO:0007669"/>
    <property type="project" value="UniProtKB-KW"/>
</dbReference>
<dbReference type="GO" id="GO:0046872">
    <property type="term" value="F:metal ion binding"/>
    <property type="evidence" value="ECO:0007669"/>
    <property type="project" value="UniProtKB-KW"/>
</dbReference>
<dbReference type="InterPro" id="IPR040393">
    <property type="entry name" value="TREX1/2"/>
</dbReference>
<keyword evidence="3" id="KW-0479">Metal-binding</keyword>
<dbReference type="AlphaFoldDB" id="A0ABC8RXT2"/>
<dbReference type="CDD" id="cd06127">
    <property type="entry name" value="DEDDh"/>
    <property type="match status" value="1"/>
</dbReference>